<sequence>MVVAVVAVGRRPKAEMIPDEVWEVLGGNLPYKKIIGKNGSKTESDTKTTVPVESGLSGAIPLQKTFKDEGWNPVGAELISEL</sequence>
<protein>
    <submittedName>
        <fullName evidence="1">Uncharacterized protein</fullName>
    </submittedName>
</protein>
<evidence type="ECO:0000313" key="2">
    <source>
        <dbReference type="Proteomes" id="UP001153365"/>
    </source>
</evidence>
<reference evidence="1" key="1">
    <citation type="submission" date="2022-06" db="EMBL/GenBank/DDBJ databases">
        <authorList>
            <consortium name="SYNGENTA / RWTH Aachen University"/>
        </authorList>
    </citation>
    <scope>NUCLEOTIDE SEQUENCE</scope>
</reference>
<proteinExistence type="predicted"/>
<comment type="caution">
    <text evidence="1">The sequence shown here is derived from an EMBL/GenBank/DDBJ whole genome shotgun (WGS) entry which is preliminary data.</text>
</comment>
<dbReference type="EMBL" id="CALTRL010002984">
    <property type="protein sequence ID" value="CAH7677308.1"/>
    <property type="molecule type" value="Genomic_DNA"/>
</dbReference>
<dbReference type="AlphaFoldDB" id="A0AAV0B452"/>
<organism evidence="1 2">
    <name type="scientific">Phakopsora pachyrhizi</name>
    <name type="common">Asian soybean rust disease fungus</name>
    <dbReference type="NCBI Taxonomy" id="170000"/>
    <lineage>
        <taxon>Eukaryota</taxon>
        <taxon>Fungi</taxon>
        <taxon>Dikarya</taxon>
        <taxon>Basidiomycota</taxon>
        <taxon>Pucciniomycotina</taxon>
        <taxon>Pucciniomycetes</taxon>
        <taxon>Pucciniales</taxon>
        <taxon>Phakopsoraceae</taxon>
        <taxon>Phakopsora</taxon>
    </lineage>
</organism>
<dbReference type="Proteomes" id="UP001153365">
    <property type="component" value="Unassembled WGS sequence"/>
</dbReference>
<name>A0AAV0B452_PHAPC</name>
<gene>
    <name evidence="1" type="ORF">PPACK8108_LOCUS12445</name>
</gene>
<accession>A0AAV0B452</accession>
<evidence type="ECO:0000313" key="1">
    <source>
        <dbReference type="EMBL" id="CAH7677308.1"/>
    </source>
</evidence>
<keyword evidence="2" id="KW-1185">Reference proteome</keyword>